<feature type="signal peptide" evidence="2">
    <location>
        <begin position="1"/>
        <end position="19"/>
    </location>
</feature>
<gene>
    <name evidence="3" type="ORF">ASPCAL15022</name>
</gene>
<dbReference type="Pfam" id="PF03659">
    <property type="entry name" value="Glyco_hydro_71"/>
    <property type="match status" value="1"/>
</dbReference>
<dbReference type="InterPro" id="IPR005197">
    <property type="entry name" value="Glyco_hydro_71"/>
</dbReference>
<feature type="chain" id="PRO_5006858009" evidence="2">
    <location>
        <begin position="20"/>
        <end position="633"/>
    </location>
</feature>
<feature type="compositionally biased region" description="Low complexity" evidence="1">
    <location>
        <begin position="498"/>
        <end position="524"/>
    </location>
</feature>
<evidence type="ECO:0000256" key="2">
    <source>
        <dbReference type="SAM" id="SignalP"/>
    </source>
</evidence>
<dbReference type="OMA" id="VCNCGIY"/>
<dbReference type="STRING" id="454130.A0A0U5GLQ6"/>
<reference evidence="4" key="1">
    <citation type="journal article" date="2016" name="Genome Announc.">
        <title>Draft genome sequences of fungus Aspergillus calidoustus.</title>
        <authorList>
            <person name="Horn F."/>
            <person name="Linde J."/>
            <person name="Mattern D.J."/>
            <person name="Walther G."/>
            <person name="Guthke R."/>
            <person name="Scherlach K."/>
            <person name="Martin K."/>
            <person name="Brakhage A.A."/>
            <person name="Petzke L."/>
            <person name="Valiante V."/>
        </authorList>
    </citation>
    <scope>NUCLEOTIDE SEQUENCE [LARGE SCALE GENOMIC DNA]</scope>
    <source>
        <strain evidence="4">SF006504</strain>
    </source>
</reference>
<organism evidence="3 4">
    <name type="scientific">Aspergillus calidoustus</name>
    <dbReference type="NCBI Taxonomy" id="454130"/>
    <lineage>
        <taxon>Eukaryota</taxon>
        <taxon>Fungi</taxon>
        <taxon>Dikarya</taxon>
        <taxon>Ascomycota</taxon>
        <taxon>Pezizomycotina</taxon>
        <taxon>Eurotiomycetes</taxon>
        <taxon>Eurotiomycetidae</taxon>
        <taxon>Eurotiales</taxon>
        <taxon>Aspergillaceae</taxon>
        <taxon>Aspergillus</taxon>
        <taxon>Aspergillus subgen. Nidulantes</taxon>
    </lineage>
</organism>
<evidence type="ECO:0000256" key="1">
    <source>
        <dbReference type="SAM" id="MobiDB-lite"/>
    </source>
</evidence>
<name>A0A0U5GLQ6_ASPCI</name>
<protein>
    <submittedName>
        <fullName evidence="3">Putative Function: mutA of P. purporogenum hydrolysis 1 (Precursor)</fullName>
    </submittedName>
</protein>
<dbReference type="OrthoDB" id="3257981at2759"/>
<keyword evidence="4" id="KW-1185">Reference proteome</keyword>
<accession>A0A0U5GLQ6</accession>
<keyword evidence="2" id="KW-0732">Signal</keyword>
<feature type="compositionally biased region" description="Low complexity" evidence="1">
    <location>
        <begin position="531"/>
        <end position="574"/>
    </location>
</feature>
<evidence type="ECO:0000313" key="3">
    <source>
        <dbReference type="EMBL" id="CEL11928.1"/>
    </source>
</evidence>
<dbReference type="Gene3D" id="3.20.20.80">
    <property type="entry name" value="Glycosidases"/>
    <property type="match status" value="1"/>
</dbReference>
<dbReference type="GO" id="GO:0051118">
    <property type="term" value="F:glucan endo-1,3-alpha-glucosidase activity"/>
    <property type="evidence" value="ECO:0007669"/>
    <property type="project" value="InterPro"/>
</dbReference>
<dbReference type="AlphaFoldDB" id="A0A0U5GLQ6"/>
<feature type="region of interest" description="Disordered" evidence="1">
    <location>
        <begin position="479"/>
        <end position="576"/>
    </location>
</feature>
<dbReference type="EMBL" id="CDMC01000036">
    <property type="protein sequence ID" value="CEL11928.1"/>
    <property type="molecule type" value="Genomic_DNA"/>
</dbReference>
<dbReference type="Proteomes" id="UP000054771">
    <property type="component" value="Unassembled WGS sequence"/>
</dbReference>
<evidence type="ECO:0000313" key="4">
    <source>
        <dbReference type="Proteomes" id="UP000054771"/>
    </source>
</evidence>
<sequence>MKLRSILGAFCSLPLLIHAAPGSSLNRARPSTDRLLFAHFMIGITSNRNSAADYDDDMKRAKLLGIDAFALNIGVDPYTDRQLDLAYQSAANNDMKVFISFDFNWYHTGQGYEVGKKVAQYESRPAQLMVDGKIFVSSFAGDGLDINAMRSAAGKPVFFAPNFHPDMGTDMSGVDGLLNWMAWDNNGNNKAPKPGRHVTVQDGDDAYIRALNGKDYIAPVSPWFFTHFGPEVPYSKNWVFPSDLLWYNRWLQVLDMAPRFIEIVTWNDYGESHYVGPLSSPHTDDGASKWVNDMPHDGWMDMSKPFIAAYKDGAPSSSLSKYITEDLLVYWYRPTPRDVNCDATDTCMVPVNNGSGNYFYGRPDGWETMEDAVFVATTLTEPATVTVNSGGNVQVFDAPAGASAFTVPMGVGSQAFSLSRNGQIIQSGVSLLPIIDRCVCGLYNFNPYVGTFPPSPIDSLQSAGLNSLTQGLHVQTCAPTPSLGVHTLTPPQGRGKETPTTTRSTTRTTSTSKRTTRTPTGPKTARPPPRTTTRPTTWTNAVHTSTTRTSTSIRTSTTTRPPTTTATTTSGPSTGQVCTGGAGPGNYVGQCSFACHYGYCPLGPCTCMQYGAPVPTTSTTGARCLPQHGLDDS</sequence>
<proteinExistence type="predicted"/>
<dbReference type="CDD" id="cd11577">
    <property type="entry name" value="GH71"/>
    <property type="match status" value="1"/>
</dbReference>